<reference evidence="2 3" key="1">
    <citation type="submission" date="2020-01" db="EMBL/GenBank/DDBJ databases">
        <authorList>
            <person name="Sixt B."/>
            <person name="Schulz F."/>
            <person name="Kostanjsek R."/>
            <person name="Koestlbacher S."/>
            <person name="Collingro A."/>
            <person name="Toenshoff E."/>
            <person name="Horn M."/>
        </authorList>
    </citation>
    <scope>NUCLEOTIDE SEQUENCE [LARGE SCALE GENOMIC DNA]</scope>
    <source>
        <strain evidence="2 3">15C</strain>
    </source>
</reference>
<evidence type="ECO:0000313" key="3">
    <source>
        <dbReference type="Proteomes" id="UP000822862"/>
    </source>
</evidence>
<keyword evidence="3" id="KW-1185">Reference proteome</keyword>
<gene>
    <name evidence="2" type="ORF">RHAB15C_0000904</name>
</gene>
<feature type="transmembrane region" description="Helical" evidence="1">
    <location>
        <begin position="128"/>
        <end position="150"/>
    </location>
</feature>
<proteinExistence type="predicted"/>
<name>A0ABX8Z028_9BACT</name>
<evidence type="ECO:0000313" key="2">
    <source>
        <dbReference type="EMBL" id="QZA59020.1"/>
    </source>
</evidence>
<dbReference type="RefSeq" id="WP_194845100.1">
    <property type="nucleotide sequence ID" value="NZ_CP075585.1"/>
</dbReference>
<sequence length="355" mass="39123">MTTTNFRLLDFQSSACIRDWLTRVDTQYDKTTPEKVKEADYNRAKESLGLGNITNNYFFSSGRPAFYTPFRSASRSWFSGDTTTNSHNTTYVDNRIYVHGARAESSSDSEDAKAATKKKKTKEEKANWKGIAAIGIVSTAVAGVSLFVYARLSKSVEGARNYLENTKRVQQWAQGFASQTTLHAQINEIANTQLKIDQRAVDKITNYKYSILTSLVGTLAMAAGGITILASAPALATAGTAAVVTGGVLNSIAVMYAAYNCGMHWSDKEEGKKEFSVVKEQVQGLMGFFESHDVLREQQPAYNNDLSNGDLPPSYDESQAIYHQRTNPSNIYPDLSGFKFAPSAPSYESLSKENY</sequence>
<keyword evidence="1" id="KW-0812">Transmembrane</keyword>
<evidence type="ECO:0000256" key="1">
    <source>
        <dbReference type="SAM" id="Phobius"/>
    </source>
</evidence>
<reference evidence="2 3" key="2">
    <citation type="submission" date="2021-05" db="EMBL/GenBank/DDBJ databases">
        <title>Ecology and evolution of chlamydial symbionts of arthropods.</title>
        <authorList>
            <person name="Halter T."/>
            <person name="Sixt B.S."/>
            <person name="Toenshoff E.R."/>
            <person name="Koestlbacher S."/>
            <person name="Schulz F."/>
            <person name="Kostanjsek R."/>
            <person name="Collingro A."/>
            <person name="Hendrickx F."/>
            <person name="Horn M."/>
        </authorList>
    </citation>
    <scope>NUCLEOTIDE SEQUENCE [LARGE SCALE GENOMIC DNA]</scope>
    <source>
        <strain evidence="2 3">15C</strain>
    </source>
</reference>
<feature type="transmembrane region" description="Helical" evidence="1">
    <location>
        <begin position="209"/>
        <end position="232"/>
    </location>
</feature>
<dbReference type="EMBL" id="CP075585">
    <property type="protein sequence ID" value="QZA59020.1"/>
    <property type="molecule type" value="Genomic_DNA"/>
</dbReference>
<evidence type="ECO:0008006" key="4">
    <source>
        <dbReference type="Google" id="ProtNLM"/>
    </source>
</evidence>
<feature type="transmembrane region" description="Helical" evidence="1">
    <location>
        <begin position="238"/>
        <end position="259"/>
    </location>
</feature>
<organism evidence="2 3">
    <name type="scientific">Candidatus Rhabdochlamydia porcellionis</name>
    <dbReference type="NCBI Taxonomy" id="225148"/>
    <lineage>
        <taxon>Bacteria</taxon>
        <taxon>Pseudomonadati</taxon>
        <taxon>Chlamydiota</taxon>
        <taxon>Chlamydiia</taxon>
        <taxon>Parachlamydiales</taxon>
        <taxon>Candidatus Rhabdochlamydiaceae</taxon>
        <taxon>Candidatus Rhabdochlamydia</taxon>
    </lineage>
</organism>
<protein>
    <recommendedName>
        <fullName evidence="4">Transmembrane protein</fullName>
    </recommendedName>
</protein>
<keyword evidence="1" id="KW-1133">Transmembrane helix</keyword>
<dbReference type="Proteomes" id="UP000822862">
    <property type="component" value="Chromosome"/>
</dbReference>
<keyword evidence="1" id="KW-0472">Membrane</keyword>
<accession>A0ABX8Z028</accession>